<organism evidence="1 2">
    <name type="scientific">Hominiventricola aquisgranensis</name>
    <dbReference type="NCBI Taxonomy" id="3133164"/>
    <lineage>
        <taxon>Bacteria</taxon>
        <taxon>Bacillati</taxon>
        <taxon>Bacillota</taxon>
        <taxon>Clostridia</taxon>
        <taxon>Lachnospirales</taxon>
        <taxon>Lachnospiraceae</taxon>
        <taxon>Hominiventricola</taxon>
    </lineage>
</organism>
<accession>A0ABV1I022</accession>
<gene>
    <name evidence="1" type="primary">yabP</name>
    <name evidence="1" type="ORF">WMO62_06690</name>
</gene>
<dbReference type="Proteomes" id="UP001470288">
    <property type="component" value="Unassembled WGS sequence"/>
</dbReference>
<dbReference type="Gene3D" id="2.60.40.2000">
    <property type="match status" value="1"/>
</dbReference>
<dbReference type="NCBIfam" id="TIGR02892">
    <property type="entry name" value="spore_yabP"/>
    <property type="match status" value="1"/>
</dbReference>
<keyword evidence="2" id="KW-1185">Reference proteome</keyword>
<comment type="caution">
    <text evidence="1">The sequence shown here is derived from an EMBL/GenBank/DDBJ whole genome shotgun (WGS) entry which is preliminary data.</text>
</comment>
<dbReference type="RefSeq" id="WP_349144219.1">
    <property type="nucleotide sequence ID" value="NZ_JBBMFC010000009.1"/>
</dbReference>
<evidence type="ECO:0000313" key="1">
    <source>
        <dbReference type="EMBL" id="MEQ2578532.1"/>
    </source>
</evidence>
<protein>
    <submittedName>
        <fullName evidence="1">Sporulation protein YabP</fullName>
    </submittedName>
</protein>
<dbReference type="InterPro" id="IPR012504">
    <property type="entry name" value="Spore_YabP"/>
</dbReference>
<name>A0ABV1I022_9FIRM</name>
<dbReference type="InterPro" id="IPR022476">
    <property type="entry name" value="Spore_YabP/YqfC"/>
</dbReference>
<evidence type="ECO:0000313" key="2">
    <source>
        <dbReference type="Proteomes" id="UP001470288"/>
    </source>
</evidence>
<dbReference type="PIRSF" id="PIRSF011576">
    <property type="entry name" value="YabP"/>
    <property type="match status" value="1"/>
</dbReference>
<sequence>MVKMGTVEDHTQAKGAHKLTLSNRRTAGITGVSDVISFDISEVLLETDMGMLKIQGADLHVNRLTLEKGEIDLEGRIDSIQYSEVSDFKKGGETLLNRLFR</sequence>
<dbReference type="InterPro" id="IPR038705">
    <property type="entry name" value="YabP_sf"/>
</dbReference>
<proteinExistence type="predicted"/>
<reference evidence="1 2" key="1">
    <citation type="submission" date="2024-03" db="EMBL/GenBank/DDBJ databases">
        <title>Human intestinal bacterial collection.</title>
        <authorList>
            <person name="Pauvert C."/>
            <person name="Hitch T.C.A."/>
            <person name="Clavel T."/>
        </authorList>
    </citation>
    <scope>NUCLEOTIDE SEQUENCE [LARGE SCALE GENOMIC DNA]</scope>
    <source>
        <strain evidence="1 2">CLA-AA-H78B</strain>
    </source>
</reference>
<dbReference type="Pfam" id="PF07873">
    <property type="entry name" value="YabP"/>
    <property type="match status" value="1"/>
</dbReference>
<dbReference type="EMBL" id="JBBMFC010000009">
    <property type="protein sequence ID" value="MEQ2578532.1"/>
    <property type="molecule type" value="Genomic_DNA"/>
</dbReference>